<keyword evidence="5" id="KW-1185">Reference proteome</keyword>
<dbReference type="eggNOG" id="COG0810">
    <property type="taxonomic scope" value="Bacteria"/>
</dbReference>
<proteinExistence type="predicted"/>
<evidence type="ECO:0000256" key="1">
    <source>
        <dbReference type="SAM" id="MobiDB-lite"/>
    </source>
</evidence>
<organism evidence="3 5">
    <name type="scientific">Rhodomicrobium vannielii (strain ATCC 17100 / DSM 162 / LMG 4299 / NCIMB 10020 / ATH 3.1.1)</name>
    <dbReference type="NCBI Taxonomy" id="648757"/>
    <lineage>
        <taxon>Bacteria</taxon>
        <taxon>Pseudomonadati</taxon>
        <taxon>Pseudomonadota</taxon>
        <taxon>Alphaproteobacteria</taxon>
        <taxon>Hyphomicrobiales</taxon>
        <taxon>Hyphomicrobiaceae</taxon>
        <taxon>Rhodomicrobium</taxon>
    </lineage>
</organism>
<evidence type="ECO:0000313" key="4">
    <source>
        <dbReference type="EMBL" id="ADP72778.1"/>
    </source>
</evidence>
<name>E3I4R8_RHOVT</name>
<dbReference type="AlphaFoldDB" id="E3I4R8"/>
<dbReference type="OrthoDB" id="8215632at2"/>
<dbReference type="EMBL" id="CP002292">
    <property type="protein sequence ID" value="ADP72778.1"/>
    <property type="molecule type" value="Genomic_DNA"/>
</dbReference>
<keyword evidence="2" id="KW-0812">Transmembrane</keyword>
<gene>
    <name evidence="3" type="ordered locus">Rvan_3562</name>
    <name evidence="4" type="ordered locus">Rvan_3607</name>
</gene>
<feature type="compositionally biased region" description="Pro residues" evidence="1">
    <location>
        <begin position="118"/>
        <end position="135"/>
    </location>
</feature>
<feature type="region of interest" description="Disordered" evidence="1">
    <location>
        <begin position="81"/>
        <end position="152"/>
    </location>
</feature>
<keyword evidence="2" id="KW-0472">Membrane</keyword>
<reference evidence="5" key="2">
    <citation type="journal article" date="2011" name="J. Bacteriol.">
        <title>Genome sequences of eight morphologically diverse alphaproteobacteria.</title>
        <authorList>
            <consortium name="US DOE Joint Genome Institute"/>
            <person name="Brown P.J."/>
            <person name="Kysela D.T."/>
            <person name="Buechlein A."/>
            <person name="Hemmerich C."/>
            <person name="Brun Y.V."/>
        </authorList>
    </citation>
    <scope>NUCLEOTIDE SEQUENCE [LARGE SCALE GENOMIC DNA]</scope>
    <source>
        <strain evidence="5">ATCC 17100 / ATH 3.1.1 / DSM 162 / LMG 4299</strain>
    </source>
</reference>
<reference evidence="3" key="1">
    <citation type="submission" date="2010-10" db="EMBL/GenBank/DDBJ databases">
        <title>Complete sequence of Rhodomicrobium vannielii ATCC 17100.</title>
        <authorList>
            <consortium name="US DOE Joint Genome Institute"/>
            <person name="Lucas S."/>
            <person name="Copeland A."/>
            <person name="Lapidus A."/>
            <person name="Cheng J.-F."/>
            <person name="Bruce D."/>
            <person name="Goodwin L."/>
            <person name="Pitluck S."/>
            <person name="Chertkov O."/>
            <person name="Zhang Z."/>
            <person name="Detter J.C."/>
            <person name="Han C."/>
            <person name="Tapia R."/>
            <person name="Land M."/>
            <person name="Hauser L."/>
            <person name="Jeffries C."/>
            <person name="Kyrpides N."/>
            <person name="Ivanova N."/>
            <person name="Ovchinnikova G."/>
            <person name="Brown P.J.B."/>
            <person name="Brun Y.V."/>
            <person name="Woyke T."/>
        </authorList>
    </citation>
    <scope>NUCLEOTIDE SEQUENCE</scope>
    <source>
        <strain evidence="3">ATCC 17100</strain>
    </source>
</reference>
<dbReference type="Pfam" id="PF13103">
    <property type="entry name" value="TonB_2"/>
    <property type="match status" value="1"/>
</dbReference>
<dbReference type="KEGG" id="rva:Rvan_3607"/>
<evidence type="ECO:0000256" key="2">
    <source>
        <dbReference type="SAM" id="Phobius"/>
    </source>
</evidence>
<dbReference type="KEGG" id="rva:Rvan_3562"/>
<evidence type="ECO:0000313" key="3">
    <source>
        <dbReference type="EMBL" id="ADP72740.1"/>
    </source>
</evidence>
<dbReference type="SUPFAM" id="SSF74653">
    <property type="entry name" value="TolA/TonB C-terminal domain"/>
    <property type="match status" value="1"/>
</dbReference>
<accession>E3I4R8</accession>
<protein>
    <submittedName>
        <fullName evidence="3">TonB family protein</fullName>
    </submittedName>
</protein>
<evidence type="ECO:0000313" key="5">
    <source>
        <dbReference type="Proteomes" id="UP000001399"/>
    </source>
</evidence>
<feature type="compositionally biased region" description="Pro residues" evidence="1">
    <location>
        <begin position="88"/>
        <end position="109"/>
    </location>
</feature>
<dbReference type="STRING" id="648757.Rvan_3562"/>
<feature type="transmembrane region" description="Helical" evidence="2">
    <location>
        <begin position="41"/>
        <end position="61"/>
    </location>
</feature>
<dbReference type="HOGENOM" id="CLU_1141890_0_0_5"/>
<dbReference type="Proteomes" id="UP000001399">
    <property type="component" value="Chromosome"/>
</dbReference>
<keyword evidence="2" id="KW-1133">Transmembrane helix</keyword>
<dbReference type="RefSeq" id="WP_013421098.1">
    <property type="nucleotide sequence ID" value="NC_014664.1"/>
</dbReference>
<dbReference type="EMBL" id="CP002292">
    <property type="protein sequence ID" value="ADP72740.1"/>
    <property type="molecule type" value="Genomic_DNA"/>
</dbReference>
<sequence>MNLEVTSKLTPDAAFSLPAREGEPAPISAAVLGLDARRQPYALILSGIGIYSAALVALLTINFEALPITLEAPVEVVYEDPVPEEPEQPPAPPEPEVAPEPPPPEPAAEPEPVKEEPPPPPKPVEPPPPPKQQPKPKPRPATAQTPGAVPSDYANKVYQRINRVASSGFPKSALSRGQSVRISYVIVIGAGGELVSKSVVNSGNAALDRAVSEALARSAPFPAPPSLGAKSYRIAGAIVYRSQ</sequence>
<dbReference type="Gene3D" id="3.30.1150.10">
    <property type="match status" value="1"/>
</dbReference>